<dbReference type="GO" id="GO:0006816">
    <property type="term" value="P:calcium ion transport"/>
    <property type="evidence" value="ECO:0007669"/>
    <property type="project" value="TreeGrafter"/>
</dbReference>
<dbReference type="GO" id="GO:0009986">
    <property type="term" value="C:cell surface"/>
    <property type="evidence" value="ECO:0007669"/>
    <property type="project" value="TreeGrafter"/>
</dbReference>
<dbReference type="GO" id="GO:0072659">
    <property type="term" value="P:protein localization to plasma membrane"/>
    <property type="evidence" value="ECO:0007669"/>
    <property type="project" value="TreeGrafter"/>
</dbReference>
<reference evidence="12 13" key="1">
    <citation type="journal article" date="2014" name="Nat. Genet.">
        <title>Whole-genome sequence of a flatfish provides insights into ZW sex chromosome evolution and adaptation to a benthic lifestyle.</title>
        <authorList>
            <person name="Chen S."/>
            <person name="Zhang G."/>
            <person name="Shao C."/>
            <person name="Huang Q."/>
            <person name="Liu G."/>
            <person name="Zhang P."/>
            <person name="Song W."/>
            <person name="An N."/>
            <person name="Chalopin D."/>
            <person name="Volff J.N."/>
            <person name="Hong Y."/>
            <person name="Li Q."/>
            <person name="Sha Z."/>
            <person name="Zhou H."/>
            <person name="Xie M."/>
            <person name="Yu Q."/>
            <person name="Liu Y."/>
            <person name="Xiang H."/>
            <person name="Wang N."/>
            <person name="Wu K."/>
            <person name="Yang C."/>
            <person name="Zhou Q."/>
            <person name="Liao X."/>
            <person name="Yang L."/>
            <person name="Hu Q."/>
            <person name="Zhang J."/>
            <person name="Meng L."/>
            <person name="Jin L."/>
            <person name="Tian Y."/>
            <person name="Lian J."/>
            <person name="Yang J."/>
            <person name="Miao G."/>
            <person name="Liu S."/>
            <person name="Liang Z."/>
            <person name="Yan F."/>
            <person name="Li Y."/>
            <person name="Sun B."/>
            <person name="Zhang H."/>
            <person name="Zhang J."/>
            <person name="Zhu Y."/>
            <person name="Du M."/>
            <person name="Zhao Y."/>
            <person name="Schartl M."/>
            <person name="Tang Q."/>
            <person name="Wang J."/>
        </authorList>
    </citation>
    <scope>NUCLEOTIDE SEQUENCE</scope>
</reference>
<keyword evidence="6" id="KW-0732">Signal</keyword>
<sequence length="140" mass="16046">MKLTFYVMSFFEASLLKFGAPSMTCLSSFYSNLCVRTFDSEMTSLNSTRWCNWGNVKGYYSNLSNCTEVISDCLLIPWPNPLVEETFVKIHLRYFKDCPTEELGDPPPLVMFALVITPIFLIPVMVILVVFKTVNWDDIS</sequence>
<evidence type="ECO:0000256" key="10">
    <source>
        <dbReference type="ARBA" id="ARBA00023170"/>
    </source>
</evidence>
<dbReference type="AlphaFoldDB" id="A0A3P8WI63"/>
<protein>
    <submittedName>
        <fullName evidence="12">Receptor (G protein-coupled) activity modifying protein 2</fullName>
    </submittedName>
</protein>
<evidence type="ECO:0000256" key="1">
    <source>
        <dbReference type="ARBA" id="ARBA00004251"/>
    </source>
</evidence>
<dbReference type="GO" id="GO:0031623">
    <property type="term" value="P:receptor internalization"/>
    <property type="evidence" value="ECO:0007669"/>
    <property type="project" value="TreeGrafter"/>
</dbReference>
<dbReference type="Pfam" id="PF04901">
    <property type="entry name" value="RAMP"/>
    <property type="match status" value="1"/>
</dbReference>
<dbReference type="GO" id="GO:0006886">
    <property type="term" value="P:intracellular protein transport"/>
    <property type="evidence" value="ECO:0007669"/>
    <property type="project" value="InterPro"/>
</dbReference>
<reference evidence="12" key="3">
    <citation type="submission" date="2025-09" db="UniProtKB">
        <authorList>
            <consortium name="Ensembl"/>
        </authorList>
    </citation>
    <scope>IDENTIFICATION</scope>
</reference>
<organism evidence="12 13">
    <name type="scientific">Cynoglossus semilaevis</name>
    <name type="common">Tongue sole</name>
    <dbReference type="NCBI Taxonomy" id="244447"/>
    <lineage>
        <taxon>Eukaryota</taxon>
        <taxon>Metazoa</taxon>
        <taxon>Chordata</taxon>
        <taxon>Craniata</taxon>
        <taxon>Vertebrata</taxon>
        <taxon>Euteleostomi</taxon>
        <taxon>Actinopterygii</taxon>
        <taxon>Neopterygii</taxon>
        <taxon>Teleostei</taxon>
        <taxon>Neoteleostei</taxon>
        <taxon>Acanthomorphata</taxon>
        <taxon>Carangaria</taxon>
        <taxon>Pleuronectiformes</taxon>
        <taxon>Pleuronectoidei</taxon>
        <taxon>Cynoglossidae</taxon>
        <taxon>Cynoglossinae</taxon>
        <taxon>Cynoglossus</taxon>
    </lineage>
</organism>
<keyword evidence="8 11" id="KW-0472">Membrane</keyword>
<proteinExistence type="inferred from homology"/>
<evidence type="ECO:0000313" key="13">
    <source>
        <dbReference type="Proteomes" id="UP000265120"/>
    </source>
</evidence>
<evidence type="ECO:0000256" key="3">
    <source>
        <dbReference type="ARBA" id="ARBA00022448"/>
    </source>
</evidence>
<evidence type="ECO:0000256" key="9">
    <source>
        <dbReference type="ARBA" id="ARBA00023157"/>
    </source>
</evidence>
<evidence type="ECO:0000256" key="6">
    <source>
        <dbReference type="ARBA" id="ARBA00022729"/>
    </source>
</evidence>
<dbReference type="GO" id="GO:0005886">
    <property type="term" value="C:plasma membrane"/>
    <property type="evidence" value="ECO:0007669"/>
    <property type="project" value="UniProtKB-SubCell"/>
</dbReference>
<evidence type="ECO:0000313" key="12">
    <source>
        <dbReference type="Ensembl" id="ENSCSEP00000027153.1"/>
    </source>
</evidence>
<accession>A0A3P8WI63</accession>
<evidence type="ECO:0000256" key="11">
    <source>
        <dbReference type="SAM" id="Phobius"/>
    </source>
</evidence>
<comment type="subcellular location">
    <subcellularLocation>
        <location evidence="1">Cell membrane</location>
        <topology evidence="1">Single-pass type I membrane protein</topology>
    </subcellularLocation>
</comment>
<name>A0A3P8WI63_CYNSE</name>
<keyword evidence="9" id="KW-1015">Disulfide bond</keyword>
<reference evidence="12" key="2">
    <citation type="submission" date="2025-08" db="UniProtKB">
        <authorList>
            <consortium name="Ensembl"/>
        </authorList>
    </citation>
    <scope>IDENTIFICATION</scope>
</reference>
<dbReference type="STRING" id="244447.ENSCSEP00000027153"/>
<feature type="transmembrane region" description="Helical" evidence="11">
    <location>
        <begin position="109"/>
        <end position="131"/>
    </location>
</feature>
<dbReference type="OMA" id="WCDWAVI"/>
<keyword evidence="4" id="KW-1003">Cell membrane</keyword>
<evidence type="ECO:0000256" key="7">
    <source>
        <dbReference type="ARBA" id="ARBA00022989"/>
    </source>
</evidence>
<keyword evidence="3" id="KW-0813">Transport</keyword>
<evidence type="ECO:0000256" key="2">
    <source>
        <dbReference type="ARBA" id="ARBA00007087"/>
    </source>
</evidence>
<evidence type="ECO:0000256" key="4">
    <source>
        <dbReference type="ARBA" id="ARBA00022475"/>
    </source>
</evidence>
<evidence type="ECO:0000256" key="8">
    <source>
        <dbReference type="ARBA" id="ARBA00023136"/>
    </source>
</evidence>
<dbReference type="GO" id="GO:0001525">
    <property type="term" value="P:angiogenesis"/>
    <property type="evidence" value="ECO:0007669"/>
    <property type="project" value="TreeGrafter"/>
</dbReference>
<dbReference type="Proteomes" id="UP000265120">
    <property type="component" value="Chromosome 17"/>
</dbReference>
<keyword evidence="10" id="KW-0675">Receptor</keyword>
<keyword evidence="13" id="KW-1185">Reference proteome</keyword>
<dbReference type="PANTHER" id="PTHR14076:SF10">
    <property type="entry name" value="RAMP2 PROTEIN"/>
    <property type="match status" value="1"/>
</dbReference>
<evidence type="ECO:0000256" key="5">
    <source>
        <dbReference type="ARBA" id="ARBA00022692"/>
    </source>
</evidence>
<dbReference type="InterPro" id="IPR038126">
    <property type="entry name" value="RAMP_sf"/>
</dbReference>
<dbReference type="InParanoid" id="A0A3P8WI63"/>
<dbReference type="GO" id="GO:0043235">
    <property type="term" value="C:receptor complex"/>
    <property type="evidence" value="ECO:0007669"/>
    <property type="project" value="TreeGrafter"/>
</dbReference>
<dbReference type="PANTHER" id="PTHR14076">
    <property type="entry name" value="RECEPTOR ACTIVITY MODIFYING PROTEIN RAMP"/>
    <property type="match status" value="1"/>
</dbReference>
<dbReference type="InterPro" id="IPR006985">
    <property type="entry name" value="RAMP"/>
</dbReference>
<dbReference type="Gene3D" id="1.10.150.510">
    <property type="entry name" value="Receptor activity modifying family"/>
    <property type="match status" value="1"/>
</dbReference>
<dbReference type="Ensembl" id="ENSCSET00000027519.1">
    <property type="protein sequence ID" value="ENSCSEP00000027153.1"/>
    <property type="gene ID" value="ENSCSEG00000017353.1"/>
</dbReference>
<keyword evidence="5 11" id="KW-0812">Transmembrane</keyword>
<dbReference type="GO" id="GO:0008277">
    <property type="term" value="P:regulation of G protein-coupled receptor signaling pathway"/>
    <property type="evidence" value="ECO:0007669"/>
    <property type="project" value="InterPro"/>
</dbReference>
<dbReference type="GeneTree" id="ENSGT00940000160264"/>
<keyword evidence="7 11" id="KW-1133">Transmembrane helix</keyword>
<dbReference type="GO" id="GO:0007186">
    <property type="term" value="P:G protein-coupled receptor signaling pathway"/>
    <property type="evidence" value="ECO:0007669"/>
    <property type="project" value="TreeGrafter"/>
</dbReference>
<dbReference type="GO" id="GO:0032870">
    <property type="term" value="P:cellular response to hormone stimulus"/>
    <property type="evidence" value="ECO:0007669"/>
    <property type="project" value="TreeGrafter"/>
</dbReference>
<comment type="similarity">
    <text evidence="2">Belongs to the RAMP family.</text>
</comment>
<dbReference type="GO" id="GO:0015026">
    <property type="term" value="F:coreceptor activity"/>
    <property type="evidence" value="ECO:0007669"/>
    <property type="project" value="InterPro"/>
</dbReference>